<dbReference type="Proteomes" id="UP000005324">
    <property type="component" value="Unassembled WGS sequence"/>
</dbReference>
<protein>
    <recommendedName>
        <fullName evidence="3">Helicase/UvrB N-terminal domain-containing protein</fullName>
    </recommendedName>
</protein>
<dbReference type="SUPFAM" id="SSF52540">
    <property type="entry name" value="P-loop containing nucleoside triphosphate hydrolases"/>
    <property type="match status" value="1"/>
</dbReference>
<comment type="caution">
    <text evidence="1">The sequence shown here is derived from an EMBL/GenBank/DDBJ whole genome shotgun (WGS) entry which is preliminary data.</text>
</comment>
<organism evidence="1 2">
    <name type="scientific">Pseudoroseomonas cervicalis ATCC 49957</name>
    <dbReference type="NCBI Taxonomy" id="525371"/>
    <lineage>
        <taxon>Bacteria</taxon>
        <taxon>Pseudomonadati</taxon>
        <taxon>Pseudomonadota</taxon>
        <taxon>Alphaproteobacteria</taxon>
        <taxon>Acetobacterales</taxon>
        <taxon>Roseomonadaceae</taxon>
        <taxon>Roseomonas</taxon>
    </lineage>
</organism>
<accession>D5RQX1</accession>
<dbReference type="EMBL" id="ADVL01000677">
    <property type="protein sequence ID" value="EFH10371.1"/>
    <property type="molecule type" value="Genomic_DNA"/>
</dbReference>
<dbReference type="HOGENOM" id="CLU_2095014_0_0_5"/>
<gene>
    <name evidence="1" type="ORF">HMPREF0731_3483</name>
</gene>
<dbReference type="InterPro" id="IPR027417">
    <property type="entry name" value="P-loop_NTPase"/>
</dbReference>
<name>D5RQX1_9PROT</name>
<dbReference type="AlphaFoldDB" id="D5RQX1"/>
<reference evidence="1 2" key="1">
    <citation type="submission" date="2010-04" db="EMBL/GenBank/DDBJ databases">
        <authorList>
            <person name="Qin X."/>
            <person name="Bachman B."/>
            <person name="Battles P."/>
            <person name="Bell A."/>
            <person name="Bess C."/>
            <person name="Bickham C."/>
            <person name="Chaboub L."/>
            <person name="Chen D."/>
            <person name="Coyle M."/>
            <person name="Deiros D.R."/>
            <person name="Dinh H."/>
            <person name="Forbes L."/>
            <person name="Fowler G."/>
            <person name="Francisco L."/>
            <person name="Fu Q."/>
            <person name="Gubbala S."/>
            <person name="Hale W."/>
            <person name="Han Y."/>
            <person name="Hemphill L."/>
            <person name="Highlander S.K."/>
            <person name="Hirani K."/>
            <person name="Hogues M."/>
            <person name="Jackson L."/>
            <person name="Jakkamsetti A."/>
            <person name="Javaid M."/>
            <person name="Jiang H."/>
            <person name="Korchina V."/>
            <person name="Kovar C."/>
            <person name="Lara F."/>
            <person name="Lee S."/>
            <person name="Mata R."/>
            <person name="Mathew T."/>
            <person name="Moen C."/>
            <person name="Morales K."/>
            <person name="Munidasa M."/>
            <person name="Nazareth L."/>
            <person name="Ngo R."/>
            <person name="Nguyen L."/>
            <person name="Okwuonu G."/>
            <person name="Ongeri F."/>
            <person name="Patil S."/>
            <person name="Petrosino J."/>
            <person name="Pham C."/>
            <person name="Pham P."/>
            <person name="Pu L.-L."/>
            <person name="Puazo M."/>
            <person name="Raj R."/>
            <person name="Reid J."/>
            <person name="Rouhana J."/>
            <person name="Saada N."/>
            <person name="Shang Y."/>
            <person name="Simmons D."/>
            <person name="Thornton R."/>
            <person name="Warren J."/>
            <person name="Weissenberger G."/>
            <person name="Zhang J."/>
            <person name="Zhang L."/>
            <person name="Zhou C."/>
            <person name="Zhu D."/>
            <person name="Muzny D."/>
            <person name="Worley K."/>
            <person name="Gibbs R."/>
        </authorList>
    </citation>
    <scope>NUCLEOTIDE SEQUENCE [LARGE SCALE GENOMIC DNA]</scope>
    <source>
        <strain evidence="1 2">ATCC 49957</strain>
    </source>
</reference>
<proteinExistence type="predicted"/>
<sequence length="116" mass="12658">MAELKIGDRLPLPRQYDVDEQIARKSIHRYAALAHWRGAGGPATVVMPTGTGKTVTMLAISALAQLRRLETHGEESDAWLPLGPRNCKMRLPSAVGAGYWAPGFGRVTDYVLVESD</sequence>
<evidence type="ECO:0000313" key="2">
    <source>
        <dbReference type="Proteomes" id="UP000005324"/>
    </source>
</evidence>
<keyword evidence="2" id="KW-1185">Reference proteome</keyword>
<evidence type="ECO:0008006" key="3">
    <source>
        <dbReference type="Google" id="ProtNLM"/>
    </source>
</evidence>
<evidence type="ECO:0000313" key="1">
    <source>
        <dbReference type="EMBL" id="EFH10371.1"/>
    </source>
</evidence>